<evidence type="ECO:0000313" key="3">
    <source>
        <dbReference type="Proteomes" id="UP000004892"/>
    </source>
</evidence>
<dbReference type="RefSeq" id="WP_009136339.1">
    <property type="nucleotide sequence ID" value="NZ_JH594596.1"/>
</dbReference>
<dbReference type="HOGENOM" id="CLU_948826_0_0_10"/>
<name>H1DG05_9BACT</name>
<proteinExistence type="predicted"/>
<dbReference type="GeneID" id="98068776"/>
<dbReference type="Gene3D" id="3.40.50.10610">
    <property type="entry name" value="ABC-type transport auxiliary lipoprotein component"/>
    <property type="match status" value="1"/>
</dbReference>
<dbReference type="STRING" id="742817.HMPREF9449_01191"/>
<comment type="caution">
    <text evidence="2">The sequence shown here is derived from an EMBL/GenBank/DDBJ whole genome shotgun (WGS) entry which is preliminary data.</text>
</comment>
<evidence type="ECO:0000313" key="2">
    <source>
        <dbReference type="EMBL" id="EHP48828.1"/>
    </source>
</evidence>
<keyword evidence="3" id="KW-1185">Reference proteome</keyword>
<dbReference type="AlphaFoldDB" id="H1DG05"/>
<gene>
    <name evidence="2" type="ORF">HMPREF9449_01191</name>
</gene>
<evidence type="ECO:0000256" key="1">
    <source>
        <dbReference type="SAM" id="SignalP"/>
    </source>
</evidence>
<dbReference type="Proteomes" id="UP000004892">
    <property type="component" value="Unassembled WGS sequence"/>
</dbReference>
<dbReference type="PATRIC" id="fig|742817.3.peg.1263"/>
<dbReference type="eggNOG" id="ENOG5033HST">
    <property type="taxonomic scope" value="Bacteria"/>
</dbReference>
<keyword evidence="1" id="KW-0732">Signal</keyword>
<dbReference type="EMBL" id="ADMC01000017">
    <property type="protein sequence ID" value="EHP48828.1"/>
    <property type="molecule type" value="Genomic_DNA"/>
</dbReference>
<accession>H1DG05</accession>
<organism evidence="2 3">
    <name type="scientific">Odoribacter laneus YIT 12061</name>
    <dbReference type="NCBI Taxonomy" id="742817"/>
    <lineage>
        <taxon>Bacteria</taxon>
        <taxon>Pseudomonadati</taxon>
        <taxon>Bacteroidota</taxon>
        <taxon>Bacteroidia</taxon>
        <taxon>Bacteroidales</taxon>
        <taxon>Odoribacteraceae</taxon>
        <taxon>Odoribacter</taxon>
    </lineage>
</organism>
<feature type="chain" id="PRO_5003550094" description="Curli production assembly/transport component CsgG" evidence="1">
    <location>
        <begin position="21"/>
        <end position="292"/>
    </location>
</feature>
<feature type="signal peptide" evidence="1">
    <location>
        <begin position="1"/>
        <end position="20"/>
    </location>
</feature>
<sequence>MKRLTTIVILLMCILVSVQAQKNQKEVLLVDYFVSGNVNQAYAKMLRDAVIAGIQQTNRLTVVDVEMEPTLKLEEGRRQDERAMGDPVARNQVMQRLGANYALTGNITRMEGVRMQMSDGSYYYDGQIAFDLKVVNVIDGSVKVSKPFSYAGLNAKTGQTPNEAVINTTDYIKMSMQRFVNQNFKLENRIISIEKVNKKKAETVYIDCGSDLGITKGQLFDVFIEKNTAGKSGRQNIGTLKAIDVQGEELTLCRVTKGGEAIQEANLEMQELIVVSGKKAFNIWETTKEIMK</sequence>
<reference evidence="2 3" key="1">
    <citation type="submission" date="2012-01" db="EMBL/GenBank/DDBJ databases">
        <title>The Genome Sequence of Odoribacter laneus YIT 12061.</title>
        <authorList>
            <consortium name="The Broad Institute Genome Sequencing Platform"/>
            <person name="Earl A."/>
            <person name="Ward D."/>
            <person name="Feldgarden M."/>
            <person name="Gevers D."/>
            <person name="Morotomi M."/>
            <person name="Young S.K."/>
            <person name="Zeng Q."/>
            <person name="Gargeya S."/>
            <person name="Fitzgerald M."/>
            <person name="Haas B."/>
            <person name="Abouelleil A."/>
            <person name="Alvarado L."/>
            <person name="Arachchi H.M."/>
            <person name="Berlin A."/>
            <person name="Chapman S.B."/>
            <person name="Gearin G."/>
            <person name="Goldberg J."/>
            <person name="Griggs A."/>
            <person name="Gujja S."/>
            <person name="Hansen M."/>
            <person name="Heiman D."/>
            <person name="Howarth C."/>
            <person name="Larimer J."/>
            <person name="Lui A."/>
            <person name="MacDonald P.J.P."/>
            <person name="McCowen C."/>
            <person name="Montmayeur A."/>
            <person name="Murphy C."/>
            <person name="Neiman D."/>
            <person name="Pearson M."/>
            <person name="Priest M."/>
            <person name="Roberts A."/>
            <person name="Saif S."/>
            <person name="Shea T."/>
            <person name="Sisk P."/>
            <person name="Stolte C."/>
            <person name="Sykes S."/>
            <person name="Wortman J."/>
            <person name="Nusbaum C."/>
            <person name="Birren B."/>
        </authorList>
    </citation>
    <scope>NUCLEOTIDE SEQUENCE [LARGE SCALE GENOMIC DNA]</scope>
    <source>
        <strain evidence="2 3">YIT 12061</strain>
    </source>
</reference>
<protein>
    <recommendedName>
        <fullName evidence="4">Curli production assembly/transport component CsgG</fullName>
    </recommendedName>
</protein>
<evidence type="ECO:0008006" key="4">
    <source>
        <dbReference type="Google" id="ProtNLM"/>
    </source>
</evidence>